<dbReference type="AlphaFoldDB" id="A0A511XDE4"/>
<dbReference type="EMBL" id="BJYF01000023">
    <property type="protein sequence ID" value="GEN60977.1"/>
    <property type="molecule type" value="Genomic_DNA"/>
</dbReference>
<dbReference type="InterPro" id="IPR009495">
    <property type="entry name" value="NrsF"/>
</dbReference>
<keyword evidence="3" id="KW-1185">Reference proteome</keyword>
<dbReference type="Pfam" id="PF06532">
    <property type="entry name" value="NrsF"/>
    <property type="match status" value="1"/>
</dbReference>
<evidence type="ECO:0000313" key="3">
    <source>
        <dbReference type="Proteomes" id="UP000321635"/>
    </source>
</evidence>
<feature type="transmembrane region" description="Helical" evidence="1">
    <location>
        <begin position="25"/>
        <end position="47"/>
    </location>
</feature>
<keyword evidence="1" id="KW-0472">Membrane</keyword>
<reference evidence="2 3" key="1">
    <citation type="submission" date="2019-07" db="EMBL/GenBank/DDBJ databases">
        <title>Whole genome shotgun sequence of Acetobacter nitrogenifigens NBRC 105050.</title>
        <authorList>
            <person name="Hosoyama A."/>
            <person name="Uohara A."/>
            <person name="Ohji S."/>
            <person name="Ichikawa N."/>
        </authorList>
    </citation>
    <scope>NUCLEOTIDE SEQUENCE [LARGE SCALE GENOMIC DNA]</scope>
    <source>
        <strain evidence="2 3">NBRC 105050</strain>
    </source>
</reference>
<comment type="caution">
    <text evidence="2">The sequence shown here is derived from an EMBL/GenBank/DDBJ whole genome shotgun (WGS) entry which is preliminary data.</text>
</comment>
<keyword evidence="1" id="KW-0812">Transmembrane</keyword>
<protein>
    <submittedName>
        <fullName evidence="2">Membrane protein</fullName>
    </submittedName>
</protein>
<dbReference type="Proteomes" id="UP000321635">
    <property type="component" value="Unassembled WGS sequence"/>
</dbReference>
<feature type="transmembrane region" description="Helical" evidence="1">
    <location>
        <begin position="161"/>
        <end position="179"/>
    </location>
</feature>
<dbReference type="RefSeq" id="WP_026398602.1">
    <property type="nucleotide sequence ID" value="NZ_AUBI01000014.1"/>
</dbReference>
<keyword evidence="1" id="KW-1133">Transmembrane helix</keyword>
<sequence>MSTDPLIGRLTAELQPVRRQSPRRAALILAMLCITEIIVLLSLGWMRPDMPRAMGMPSFWWKTASLTVIMMIGATTTLRSLNPTRSPRPGLRALGYVVLAALAAGWMIDAAQVGPIVLWRRLDPVHGLRCARKIIELSLPVALALGVIVRRGASVDPRGTAWAAGSAAAAWGALAFVMACPFDDPLYVAVWYSLGCGVVSLVTRLALPWLTRW</sequence>
<evidence type="ECO:0000256" key="1">
    <source>
        <dbReference type="SAM" id="Phobius"/>
    </source>
</evidence>
<feature type="transmembrane region" description="Helical" evidence="1">
    <location>
        <begin position="185"/>
        <end position="207"/>
    </location>
</feature>
<feature type="transmembrane region" description="Helical" evidence="1">
    <location>
        <begin position="93"/>
        <end position="119"/>
    </location>
</feature>
<dbReference type="STRING" id="1120919.GCA_000429165_03037"/>
<evidence type="ECO:0000313" key="2">
    <source>
        <dbReference type="EMBL" id="GEN60977.1"/>
    </source>
</evidence>
<proteinExistence type="predicted"/>
<accession>A0A511XDE4</accession>
<dbReference type="OrthoDB" id="7256301at2"/>
<name>A0A511XDE4_9PROT</name>
<feature type="transmembrane region" description="Helical" evidence="1">
    <location>
        <begin position="59"/>
        <end position="81"/>
    </location>
</feature>
<gene>
    <name evidence="2" type="ORF">ANI02nite_28610</name>
</gene>
<organism evidence="2 3">
    <name type="scientific">Acetobacter nitrogenifigens DSM 23921 = NBRC 105050</name>
    <dbReference type="NCBI Taxonomy" id="1120919"/>
    <lineage>
        <taxon>Bacteria</taxon>
        <taxon>Pseudomonadati</taxon>
        <taxon>Pseudomonadota</taxon>
        <taxon>Alphaproteobacteria</taxon>
        <taxon>Acetobacterales</taxon>
        <taxon>Acetobacteraceae</taxon>
        <taxon>Acetobacter</taxon>
    </lineage>
</organism>